<sequence>MAFARTLAQHRDGPRNHPAVDVGQQPVLLGNAQERGRAQQLAVVLQAQVGLVQFQWLALQIQHRLVVQMEAVAGQRFADACPPAQHALFLHAVGSGGVEDAAAPGRCWRSSRPPARRRC</sequence>
<evidence type="ECO:0000313" key="2">
    <source>
        <dbReference type="EMBL" id="KAG1531096.1"/>
    </source>
</evidence>
<dbReference type="EMBL" id="JAANIU010011360">
    <property type="protein sequence ID" value="KAG1531096.1"/>
    <property type="molecule type" value="Genomic_DNA"/>
</dbReference>
<gene>
    <name evidence="2" type="ORF">G6F50_016901</name>
</gene>
<dbReference type="Proteomes" id="UP000740926">
    <property type="component" value="Unassembled WGS sequence"/>
</dbReference>
<name>A0A9P6XRR3_9FUNG</name>
<keyword evidence="3" id="KW-1185">Reference proteome</keyword>
<proteinExistence type="predicted"/>
<feature type="region of interest" description="Disordered" evidence="1">
    <location>
        <begin position="1"/>
        <end position="22"/>
    </location>
</feature>
<dbReference type="AlphaFoldDB" id="A0A9P6XRR3"/>
<evidence type="ECO:0000256" key="1">
    <source>
        <dbReference type="SAM" id="MobiDB-lite"/>
    </source>
</evidence>
<protein>
    <submittedName>
        <fullName evidence="2">Uncharacterized protein</fullName>
    </submittedName>
</protein>
<comment type="caution">
    <text evidence="2">The sequence shown here is derived from an EMBL/GenBank/DDBJ whole genome shotgun (WGS) entry which is preliminary data.</text>
</comment>
<reference evidence="2 3" key="1">
    <citation type="journal article" date="2020" name="Microb. Genom.">
        <title>Genetic diversity of clinical and environmental Mucorales isolates obtained from an investigation of mucormycosis cases among solid organ transplant recipients.</title>
        <authorList>
            <person name="Nguyen M.H."/>
            <person name="Kaul D."/>
            <person name="Muto C."/>
            <person name="Cheng S.J."/>
            <person name="Richter R.A."/>
            <person name="Bruno V.M."/>
            <person name="Liu G."/>
            <person name="Beyhan S."/>
            <person name="Sundermann A.J."/>
            <person name="Mounaud S."/>
            <person name="Pasculle A.W."/>
            <person name="Nierman W.C."/>
            <person name="Driscoll E."/>
            <person name="Cumbie R."/>
            <person name="Clancy C.J."/>
            <person name="Dupont C.L."/>
        </authorList>
    </citation>
    <scope>NUCLEOTIDE SEQUENCE [LARGE SCALE GENOMIC DNA]</scope>
    <source>
        <strain evidence="2 3">GL24</strain>
    </source>
</reference>
<evidence type="ECO:0000313" key="3">
    <source>
        <dbReference type="Proteomes" id="UP000740926"/>
    </source>
</evidence>
<organism evidence="2 3">
    <name type="scientific">Rhizopus delemar</name>
    <dbReference type="NCBI Taxonomy" id="936053"/>
    <lineage>
        <taxon>Eukaryota</taxon>
        <taxon>Fungi</taxon>
        <taxon>Fungi incertae sedis</taxon>
        <taxon>Mucoromycota</taxon>
        <taxon>Mucoromycotina</taxon>
        <taxon>Mucoromycetes</taxon>
        <taxon>Mucorales</taxon>
        <taxon>Mucorineae</taxon>
        <taxon>Rhizopodaceae</taxon>
        <taxon>Rhizopus</taxon>
    </lineage>
</organism>
<accession>A0A9P6XRR3</accession>